<sequence>MIRAKAVSGLGGKAPACFLIETGQARFLLDLGEGAPGQFPDLSGIGTVDAILISHGHADHIGGLHLADQVGNPPIYATAMTKAFAGHPKLAEALILPLQGQVEIAGVIVETGRAGHAAGGIWMRISGEEGVLYSGDFCRESLLYPVDTPLAAKTLIVDASYGAYDTDITDAISTLIDAARKGPLLLPLPPTGRGVEIAVLLHEAGCPVFICDQHHRSAELMLAGDAATLVEGGRDRLGHMLSHAGRLDAKSDAQGAMIAANGATTAGLSKTLMARFANKNNVQILITGHVEAGSPAKAAIEKGRAGFLRWNVHPHLHDLVWLHKLVRPQTTLYAFCDDDTADAVRAFLVFTKNG</sequence>
<dbReference type="Pfam" id="PF00753">
    <property type="entry name" value="Lactamase_B"/>
    <property type="match status" value="1"/>
</dbReference>
<dbReference type="PANTHER" id="PTHR11203">
    <property type="entry name" value="CLEAVAGE AND POLYADENYLATION SPECIFICITY FACTOR FAMILY MEMBER"/>
    <property type="match status" value="1"/>
</dbReference>
<keyword evidence="7" id="KW-1185">Reference proteome</keyword>
<evidence type="ECO:0000259" key="5">
    <source>
        <dbReference type="SMART" id="SM00849"/>
    </source>
</evidence>
<comment type="cofactor">
    <cofactor evidence="1">
        <name>Zn(2+)</name>
        <dbReference type="ChEBI" id="CHEBI:29105"/>
    </cofactor>
</comment>
<dbReference type="SMART" id="SM00849">
    <property type="entry name" value="Lactamase_B"/>
    <property type="match status" value="1"/>
</dbReference>
<evidence type="ECO:0000313" key="6">
    <source>
        <dbReference type="EMBL" id="MFC5386335.1"/>
    </source>
</evidence>
<reference evidence="7" key="1">
    <citation type="journal article" date="2019" name="Int. J. Syst. Evol. Microbiol.">
        <title>The Global Catalogue of Microorganisms (GCM) 10K type strain sequencing project: providing services to taxonomists for standard genome sequencing and annotation.</title>
        <authorList>
            <consortium name="The Broad Institute Genomics Platform"/>
            <consortium name="The Broad Institute Genome Sequencing Center for Infectious Disease"/>
            <person name="Wu L."/>
            <person name="Ma J."/>
        </authorList>
    </citation>
    <scope>NUCLEOTIDE SEQUENCE [LARGE SCALE GENOMIC DNA]</scope>
    <source>
        <strain evidence="7">CGMCC 4.1415</strain>
    </source>
</reference>
<keyword evidence="4" id="KW-0862">Zinc</keyword>
<proteinExistence type="predicted"/>
<evidence type="ECO:0000256" key="1">
    <source>
        <dbReference type="ARBA" id="ARBA00001947"/>
    </source>
</evidence>
<dbReference type="EMBL" id="JBHSLL010000028">
    <property type="protein sequence ID" value="MFC5386335.1"/>
    <property type="molecule type" value="Genomic_DNA"/>
</dbReference>
<evidence type="ECO:0000256" key="2">
    <source>
        <dbReference type="ARBA" id="ARBA00022723"/>
    </source>
</evidence>
<dbReference type="InterPro" id="IPR050698">
    <property type="entry name" value="MBL"/>
</dbReference>
<dbReference type="Gene3D" id="3.60.15.10">
    <property type="entry name" value="Ribonuclease Z/Hydroxyacylglutathione hydrolase-like"/>
    <property type="match status" value="1"/>
</dbReference>
<evidence type="ECO:0000256" key="4">
    <source>
        <dbReference type="ARBA" id="ARBA00022833"/>
    </source>
</evidence>
<dbReference type="Proteomes" id="UP001596016">
    <property type="component" value="Unassembled WGS sequence"/>
</dbReference>
<dbReference type="PROSITE" id="PS00743">
    <property type="entry name" value="BETA_LACTAMASE_B_1"/>
    <property type="match status" value="1"/>
</dbReference>
<evidence type="ECO:0000256" key="3">
    <source>
        <dbReference type="ARBA" id="ARBA00022801"/>
    </source>
</evidence>
<organism evidence="6 7">
    <name type="scientific">Aquamicrobium segne</name>
    <dbReference type="NCBI Taxonomy" id="469547"/>
    <lineage>
        <taxon>Bacteria</taxon>
        <taxon>Pseudomonadati</taxon>
        <taxon>Pseudomonadota</taxon>
        <taxon>Alphaproteobacteria</taxon>
        <taxon>Hyphomicrobiales</taxon>
        <taxon>Phyllobacteriaceae</taxon>
        <taxon>Aquamicrobium</taxon>
    </lineage>
</organism>
<feature type="domain" description="Metallo-beta-lactamase" evidence="5">
    <location>
        <begin position="14"/>
        <end position="192"/>
    </location>
</feature>
<dbReference type="InterPro" id="IPR001018">
    <property type="entry name" value="Beta-lactamase_class-B_CS"/>
</dbReference>
<accession>A0ABW0GXT9</accession>
<dbReference type="InterPro" id="IPR036866">
    <property type="entry name" value="RibonucZ/Hydroxyglut_hydro"/>
</dbReference>
<protein>
    <submittedName>
        <fullName evidence="6">MBL fold metallo-hydrolase</fullName>
    </submittedName>
</protein>
<evidence type="ECO:0000313" key="7">
    <source>
        <dbReference type="Proteomes" id="UP001596016"/>
    </source>
</evidence>
<keyword evidence="2" id="KW-0479">Metal-binding</keyword>
<dbReference type="SUPFAM" id="SSF56281">
    <property type="entry name" value="Metallo-hydrolase/oxidoreductase"/>
    <property type="match status" value="1"/>
</dbReference>
<name>A0ABW0GXT9_9HYPH</name>
<dbReference type="PANTHER" id="PTHR11203:SF37">
    <property type="entry name" value="INTEGRATOR COMPLEX SUBUNIT 11"/>
    <property type="match status" value="1"/>
</dbReference>
<keyword evidence="3" id="KW-0378">Hydrolase</keyword>
<dbReference type="RefSeq" id="WP_378229259.1">
    <property type="nucleotide sequence ID" value="NZ_JBHSLL010000028.1"/>
</dbReference>
<gene>
    <name evidence="6" type="ORF">ACFPLB_10190</name>
</gene>
<comment type="caution">
    <text evidence="6">The sequence shown here is derived from an EMBL/GenBank/DDBJ whole genome shotgun (WGS) entry which is preliminary data.</text>
</comment>
<dbReference type="InterPro" id="IPR001279">
    <property type="entry name" value="Metallo-B-lactamas"/>
</dbReference>